<dbReference type="InterPro" id="IPR037522">
    <property type="entry name" value="HD_GYP_dom"/>
</dbReference>
<reference evidence="2 3" key="1">
    <citation type="submission" date="2016-07" db="EMBL/GenBank/DDBJ databases">
        <title>Whole-genome of two Shewanella species isolated from a digestive organ of sea cucumber Apostichopus japonicus Selenka 1867.</title>
        <authorList>
            <person name="Hong H.-H."/>
            <person name="Choi H."/>
            <person name="Cheon S."/>
            <person name="Oh J.-S."/>
            <person name="Lee H.-G."/>
            <person name="Park C."/>
        </authorList>
    </citation>
    <scope>NUCLEOTIDE SEQUENCE [LARGE SCALE GENOMIC DNA]</scope>
    <source>
        <strain evidence="2 3">CSB03KR</strain>
    </source>
</reference>
<dbReference type="AlphaFoldDB" id="A0A1E5IZ51"/>
<dbReference type="InterPro" id="IPR003018">
    <property type="entry name" value="GAF"/>
</dbReference>
<dbReference type="SMART" id="SM00065">
    <property type="entry name" value="GAF"/>
    <property type="match status" value="1"/>
</dbReference>
<evidence type="ECO:0000313" key="2">
    <source>
        <dbReference type="EMBL" id="OEG75113.1"/>
    </source>
</evidence>
<evidence type="ECO:0000313" key="3">
    <source>
        <dbReference type="Proteomes" id="UP000095230"/>
    </source>
</evidence>
<dbReference type="SUPFAM" id="SSF109604">
    <property type="entry name" value="HD-domain/PDEase-like"/>
    <property type="match status" value="1"/>
</dbReference>
<dbReference type="PROSITE" id="PS51832">
    <property type="entry name" value="HD_GYP"/>
    <property type="match status" value="1"/>
</dbReference>
<dbReference type="PANTHER" id="PTHR43155">
    <property type="entry name" value="CYCLIC DI-GMP PHOSPHODIESTERASE PA4108-RELATED"/>
    <property type="match status" value="1"/>
</dbReference>
<protein>
    <recommendedName>
        <fullName evidence="1">HD-GYP domain-containing protein</fullName>
    </recommendedName>
</protein>
<dbReference type="Pfam" id="PF13185">
    <property type="entry name" value="GAF_2"/>
    <property type="match status" value="1"/>
</dbReference>
<dbReference type="EMBL" id="MCBT01000011">
    <property type="protein sequence ID" value="OEG75113.1"/>
    <property type="molecule type" value="Genomic_DNA"/>
</dbReference>
<comment type="caution">
    <text evidence="2">The sequence shown here is derived from an EMBL/GenBank/DDBJ whole genome shotgun (WGS) entry which is preliminary data.</text>
</comment>
<dbReference type="SUPFAM" id="SSF55781">
    <property type="entry name" value="GAF domain-like"/>
    <property type="match status" value="1"/>
</dbReference>
<dbReference type="NCBIfam" id="TIGR00277">
    <property type="entry name" value="HDIG"/>
    <property type="match status" value="1"/>
</dbReference>
<dbReference type="SMART" id="SM00471">
    <property type="entry name" value="HDc"/>
    <property type="match status" value="1"/>
</dbReference>
<accession>A0A1E5IZ51</accession>
<dbReference type="GO" id="GO:0008081">
    <property type="term" value="F:phosphoric diester hydrolase activity"/>
    <property type="evidence" value="ECO:0007669"/>
    <property type="project" value="UniProtKB-ARBA"/>
</dbReference>
<dbReference type="InterPro" id="IPR003607">
    <property type="entry name" value="HD/PDEase_dom"/>
</dbReference>
<organism evidence="2 3">
    <name type="scientific">Shewanella colwelliana</name>
    <name type="common">Alteromonas colwelliana</name>
    <dbReference type="NCBI Taxonomy" id="23"/>
    <lineage>
        <taxon>Bacteria</taxon>
        <taxon>Pseudomonadati</taxon>
        <taxon>Pseudomonadota</taxon>
        <taxon>Gammaproteobacteria</taxon>
        <taxon>Alteromonadales</taxon>
        <taxon>Shewanellaceae</taxon>
        <taxon>Shewanella</taxon>
    </lineage>
</organism>
<dbReference type="SUPFAM" id="SSF54631">
    <property type="entry name" value="CBS-domain pair"/>
    <property type="match status" value="1"/>
</dbReference>
<dbReference type="Proteomes" id="UP000095230">
    <property type="component" value="Unassembled WGS sequence"/>
</dbReference>
<gene>
    <name evidence="2" type="ORF">BEL05_02320</name>
</gene>
<dbReference type="InterPro" id="IPR006675">
    <property type="entry name" value="HDIG_dom"/>
</dbReference>
<dbReference type="InterPro" id="IPR046342">
    <property type="entry name" value="CBS_dom_sf"/>
</dbReference>
<dbReference type="Gene3D" id="3.30.450.40">
    <property type="match status" value="1"/>
</dbReference>
<feature type="domain" description="HD-GYP" evidence="1">
    <location>
        <begin position="305"/>
        <end position="500"/>
    </location>
</feature>
<proteinExistence type="predicted"/>
<evidence type="ECO:0000259" key="1">
    <source>
        <dbReference type="PROSITE" id="PS51832"/>
    </source>
</evidence>
<dbReference type="Gene3D" id="1.10.3210.10">
    <property type="entry name" value="Hypothetical protein af1432"/>
    <property type="match status" value="1"/>
</dbReference>
<dbReference type="STRING" id="23.BEL05_02320"/>
<dbReference type="Gene3D" id="3.10.580.10">
    <property type="entry name" value="CBS-domain"/>
    <property type="match status" value="1"/>
</dbReference>
<dbReference type="OrthoDB" id="9802066at2"/>
<sequence>MRNQKFDLFLKPADLPKSAVITWAMVNQDFELKSVSEAFFNLVNKPISHVLNQHFCQCFSSFDVTSVALSEHESVTSHWVDDKGLGIQGVFTPVPDKQGIWSVVVSEINLDDKWLMELHPDYHHAIQSSDEWLTQIEAVMLSKPELVFQTAVEQAIALTYSEIGYLHLYNDKSKQLTLTAWSNSALAMCAIPEQKHQNLDEAGIWADCIRSREAMIHNNYGHEQNQKGLPQGHFELNRHMSVPIIYRNRIVGVIGVGNRETPYTPVDAKSLSVFATILWHSVELPRSMRVLSKQSQVIKSQRERLSHTLVQLIGAVSEAVELKDAYTAGHQKSVSQLAYLIGEKLGLQHEQLEGLKLGALIHDIGKLGIPAQILAKPSRLTSEEYALVKMHSQQGADIIDEVEFPWPIKEMILQHHERLDGSGYPRGLKGDQIILEAKIIGVADVADSVLSHRPYRPSLGIKKLTEILESGKGSLFEPKIVDVCLDMLSGHEFENVPCVCHLQLEPVIEVELYNSLGEVRQLMRDCNANIAVVRDETGAKMVGIVDKGILDLWHSPLLDTAAERTVDRNIENKRIHQVMSHHLPIVAGKTILKDAKHQLDREPHEFLVVVLDGKAIGAVTWKTFANAQSYEFESELHH</sequence>
<name>A0A1E5IZ51_SHECO</name>
<dbReference type="Pfam" id="PF13487">
    <property type="entry name" value="HD_5"/>
    <property type="match status" value="1"/>
</dbReference>
<dbReference type="CDD" id="cd00077">
    <property type="entry name" value="HDc"/>
    <property type="match status" value="1"/>
</dbReference>
<dbReference type="InterPro" id="IPR029016">
    <property type="entry name" value="GAF-like_dom_sf"/>
</dbReference>
<dbReference type="RefSeq" id="WP_069670334.1">
    <property type="nucleotide sequence ID" value="NZ_BPFF01000027.1"/>
</dbReference>
<dbReference type="PANTHER" id="PTHR43155:SF2">
    <property type="entry name" value="CYCLIC DI-GMP PHOSPHODIESTERASE PA4108"/>
    <property type="match status" value="1"/>
</dbReference>